<name>A0A3N0F4N8_SINP1</name>
<organism evidence="4 5">
    <name type="scientific">Sinomicrobium pectinilyticum</name>
    <dbReference type="NCBI Taxonomy" id="1084421"/>
    <lineage>
        <taxon>Bacteria</taxon>
        <taxon>Pseudomonadati</taxon>
        <taxon>Bacteroidota</taxon>
        <taxon>Flavobacteriia</taxon>
        <taxon>Flavobacteriales</taxon>
        <taxon>Flavobacteriaceae</taxon>
        <taxon>Sinomicrobium</taxon>
    </lineage>
</organism>
<evidence type="ECO:0000256" key="1">
    <source>
        <dbReference type="ARBA" id="ARBA00022729"/>
    </source>
</evidence>
<dbReference type="EMBL" id="RJTM01000002">
    <property type="protein sequence ID" value="RNL95118.1"/>
    <property type="molecule type" value="Genomic_DNA"/>
</dbReference>
<dbReference type="GO" id="GO:0016829">
    <property type="term" value="F:lyase activity"/>
    <property type="evidence" value="ECO:0007669"/>
    <property type="project" value="UniProtKB-KW"/>
</dbReference>
<gene>
    <name evidence="4" type="ORF">ED312_00515</name>
</gene>
<evidence type="ECO:0000313" key="4">
    <source>
        <dbReference type="EMBL" id="RNL95118.1"/>
    </source>
</evidence>
<evidence type="ECO:0000256" key="2">
    <source>
        <dbReference type="ARBA" id="ARBA00023239"/>
    </source>
</evidence>
<evidence type="ECO:0000313" key="5">
    <source>
        <dbReference type="Proteomes" id="UP000267469"/>
    </source>
</evidence>
<accession>A0A3N0F4N8</accession>
<reference evidence="4 5" key="1">
    <citation type="submission" date="2018-10" db="EMBL/GenBank/DDBJ databases">
        <title>Sinomicrobium pectinilyticum sp. nov., a pectinase-producing bacterium isolated from alkaline and saline soil, and emended description of the genus Sinomicrobium.</title>
        <authorList>
            <person name="Cheng B."/>
            <person name="Li C."/>
            <person name="Lai Q."/>
            <person name="Du M."/>
            <person name="Shao Z."/>
            <person name="Xu P."/>
            <person name="Yang C."/>
        </authorList>
    </citation>
    <scope>NUCLEOTIDE SEQUENCE [LARGE SCALE GENOMIC DNA]</scope>
    <source>
        <strain evidence="4 5">5DNS001</strain>
    </source>
</reference>
<dbReference type="GO" id="GO:0042597">
    <property type="term" value="C:periplasmic space"/>
    <property type="evidence" value="ECO:0007669"/>
    <property type="project" value="InterPro"/>
</dbReference>
<proteinExistence type="predicted"/>
<dbReference type="InterPro" id="IPR008397">
    <property type="entry name" value="Alginate_lyase_dom"/>
</dbReference>
<evidence type="ECO:0000259" key="3">
    <source>
        <dbReference type="Pfam" id="PF05426"/>
    </source>
</evidence>
<dbReference type="Proteomes" id="UP000267469">
    <property type="component" value="Unassembled WGS sequence"/>
</dbReference>
<keyword evidence="2 4" id="KW-0456">Lyase</keyword>
<dbReference type="AlphaFoldDB" id="A0A3N0F4N8"/>
<keyword evidence="5" id="KW-1185">Reference proteome</keyword>
<dbReference type="OrthoDB" id="7210452at2"/>
<dbReference type="SUPFAM" id="SSF48230">
    <property type="entry name" value="Chondroitin AC/alginate lyase"/>
    <property type="match status" value="1"/>
</dbReference>
<dbReference type="InterPro" id="IPR008929">
    <property type="entry name" value="Chondroitin_lyas"/>
</dbReference>
<keyword evidence="1" id="KW-0732">Signal</keyword>
<comment type="caution">
    <text evidence="4">The sequence shown here is derived from an EMBL/GenBank/DDBJ whole genome shotgun (WGS) entry which is preliminary data.</text>
</comment>
<dbReference type="Gene3D" id="1.50.10.100">
    <property type="entry name" value="Chondroitin AC/alginate lyase"/>
    <property type="match status" value="1"/>
</dbReference>
<feature type="domain" description="Alginate lyase" evidence="3">
    <location>
        <begin position="76"/>
        <end position="352"/>
    </location>
</feature>
<protein>
    <submittedName>
        <fullName evidence="4">Alginate lyase</fullName>
    </submittedName>
</protein>
<dbReference type="Pfam" id="PF05426">
    <property type="entry name" value="Alginate_lyase"/>
    <property type="match status" value="1"/>
</dbReference>
<dbReference type="RefSeq" id="WP_123214030.1">
    <property type="nucleotide sequence ID" value="NZ_RJTM01000002.1"/>
</dbReference>
<sequence>MIGLYKHIGNKKYPVKSYGGPVAKSARVFPVLWILLVITACSGEKNADYYEEAKQVLHDQVLEEAERAKEMEPVTVTSEISPRSAGWKNDFYSEGDYWWPDPENPDGPYIQKDGLTNPDNFVAHRKAMIRFSRIIGALASAYKITGEDDYVKYAVPHLRAWFADKKTRMSPHLKCAQAIQGRVTGRGIGIIDGIQLMEVARGMQCMERSEMMDSDVLAAARQWFADYLQWLTTHPYGKEEMGKENNHGTCWVMQAACFASFTENEELLDFCRKRYKEILLPGQMAEDGSFPCEIGRTKAYGYSLFNLDAMVMVCLILSGSGDDLWHYQTPDGRSVRKGIEYLYPFVADKSRWYLEPDTMYWDEWPVAHPFLVFGAEEFRRKEWLDTWKKLDHNPRVDEVIRNLPVRHPLLWFDN</sequence>